<evidence type="ECO:0000259" key="1">
    <source>
        <dbReference type="PROSITE" id="PS50801"/>
    </source>
</evidence>
<evidence type="ECO:0000313" key="2">
    <source>
        <dbReference type="EMBL" id="RFU41703.1"/>
    </source>
</evidence>
<name>A0A372JNV0_9ACTN</name>
<dbReference type="CDD" id="cd07043">
    <property type="entry name" value="STAS_anti-anti-sigma_factors"/>
    <property type="match status" value="1"/>
</dbReference>
<gene>
    <name evidence="2" type="ORF">DZF91_10400</name>
</gene>
<dbReference type="PROSITE" id="PS50801">
    <property type="entry name" value="STAS"/>
    <property type="match status" value="1"/>
</dbReference>
<dbReference type="InterPro" id="IPR002645">
    <property type="entry name" value="STAS_dom"/>
</dbReference>
<comment type="caution">
    <text evidence="2">The sequence shown here is derived from an EMBL/GenBank/DDBJ whole genome shotgun (WGS) entry which is preliminary data.</text>
</comment>
<organism evidence="2 3">
    <name type="scientific">Actinomadura logoneensis</name>
    <dbReference type="NCBI Taxonomy" id="2293572"/>
    <lineage>
        <taxon>Bacteria</taxon>
        <taxon>Bacillati</taxon>
        <taxon>Actinomycetota</taxon>
        <taxon>Actinomycetes</taxon>
        <taxon>Streptosporangiales</taxon>
        <taxon>Thermomonosporaceae</taxon>
        <taxon>Actinomadura</taxon>
    </lineage>
</organism>
<feature type="domain" description="STAS" evidence="1">
    <location>
        <begin position="6"/>
        <end position="115"/>
    </location>
</feature>
<evidence type="ECO:0000313" key="3">
    <source>
        <dbReference type="Proteomes" id="UP000261811"/>
    </source>
</evidence>
<protein>
    <submittedName>
        <fullName evidence="2">Anti-sigma factor antagonist</fullName>
    </submittedName>
</protein>
<sequence>MPMDDYQAIVVRNPDHRVVALYGDLDAASMPALEAELFCQLTESDLPLVVSLDGVAFCDTGCLRSLLQAARHADAVGCRIAFCCRLEDLLRVLRDGRITHHLGIWPTIEEAVRAVLRP</sequence>
<dbReference type="Proteomes" id="UP000261811">
    <property type="component" value="Unassembled WGS sequence"/>
</dbReference>
<dbReference type="Gene3D" id="3.30.750.24">
    <property type="entry name" value="STAS domain"/>
    <property type="match status" value="1"/>
</dbReference>
<dbReference type="EMBL" id="QURH01000194">
    <property type="protein sequence ID" value="RFU41703.1"/>
    <property type="molecule type" value="Genomic_DNA"/>
</dbReference>
<accession>A0A372JNV0</accession>
<proteinExistence type="predicted"/>
<keyword evidence="3" id="KW-1185">Reference proteome</keyword>
<dbReference type="Pfam" id="PF01740">
    <property type="entry name" value="STAS"/>
    <property type="match status" value="1"/>
</dbReference>
<reference evidence="2 3" key="1">
    <citation type="submission" date="2018-08" db="EMBL/GenBank/DDBJ databases">
        <title>Actinomadura jelena sp. nov., a novel Actinomycete isolated from soil in Chad.</title>
        <authorList>
            <person name="Shi L."/>
        </authorList>
    </citation>
    <scope>NUCLEOTIDE SEQUENCE [LARGE SCALE GENOMIC DNA]</scope>
    <source>
        <strain evidence="2 3">NEAU-G17</strain>
    </source>
</reference>
<dbReference type="InterPro" id="IPR036513">
    <property type="entry name" value="STAS_dom_sf"/>
</dbReference>
<dbReference type="SUPFAM" id="SSF52091">
    <property type="entry name" value="SpoIIaa-like"/>
    <property type="match status" value="1"/>
</dbReference>
<dbReference type="AlphaFoldDB" id="A0A372JNV0"/>